<dbReference type="SUPFAM" id="SSF52172">
    <property type="entry name" value="CheY-like"/>
    <property type="match status" value="1"/>
</dbReference>
<comment type="subcellular location">
    <subcellularLocation>
        <location evidence="1 9">Cytoplasm</location>
    </subcellularLocation>
</comment>
<evidence type="ECO:0000256" key="5">
    <source>
        <dbReference type="ARBA" id="ARBA00023015"/>
    </source>
</evidence>
<dbReference type="AlphaFoldDB" id="A0A4R2NX71"/>
<proteinExistence type="predicted"/>
<evidence type="ECO:0000256" key="1">
    <source>
        <dbReference type="ARBA" id="ARBA00004496"/>
    </source>
</evidence>
<keyword evidence="6 9" id="KW-0238">DNA-binding</keyword>
<dbReference type="PANTHER" id="PTHR45526">
    <property type="entry name" value="TRANSCRIPTIONAL REGULATORY PROTEIN DPIA"/>
    <property type="match status" value="1"/>
</dbReference>
<keyword evidence="8 9" id="KW-0804">Transcription</keyword>
<dbReference type="Pfam" id="PF00072">
    <property type="entry name" value="Response_reg"/>
    <property type="match status" value="1"/>
</dbReference>
<dbReference type="Gene3D" id="3.40.50.2300">
    <property type="match status" value="1"/>
</dbReference>
<reference evidence="12 13" key="1">
    <citation type="submission" date="2019-03" db="EMBL/GenBank/DDBJ databases">
        <title>Genomic Encyclopedia of Type Strains, Phase IV (KMG-IV): sequencing the most valuable type-strain genomes for metagenomic binning, comparative biology and taxonomic classification.</title>
        <authorList>
            <person name="Goeker M."/>
        </authorList>
    </citation>
    <scope>NUCLEOTIDE SEQUENCE [LARGE SCALE GENOMIC DNA]</scope>
    <source>
        <strain evidence="12 13">DSM 19377</strain>
    </source>
</reference>
<gene>
    <name evidence="12" type="ORF">EV207_12049</name>
</gene>
<evidence type="ECO:0000259" key="11">
    <source>
        <dbReference type="PROSITE" id="PS50110"/>
    </source>
</evidence>
<evidence type="ECO:0000256" key="6">
    <source>
        <dbReference type="ARBA" id="ARBA00023125"/>
    </source>
</evidence>
<dbReference type="PANTHER" id="PTHR45526:SF1">
    <property type="entry name" value="TRANSCRIPTIONAL REGULATORY PROTEIN DCUR-RELATED"/>
    <property type="match status" value="1"/>
</dbReference>
<keyword evidence="13" id="KW-1185">Reference proteome</keyword>
<dbReference type="PROSITE" id="PS50110">
    <property type="entry name" value="RESPONSE_REGULATORY"/>
    <property type="match status" value="1"/>
</dbReference>
<sequence length="244" mass="27557">MMIRALIVEDDPMVAEINKGYLESIQGFSCTGVVSNVSDGMAFLKDNPVDLVLLDIFMPKKNGLELLAEIRKKKKGIDVIVISAASDIEHIKASLRLGAVDYLIKPFEFKRFNAALQKYQKEQEFLRAQEKVNQDELDRLLLKKDAYESKLPPDLPKGLTLPTLQKTIDQINKMETDGFSTEALAVKVGVSRISMRKYLQFLTDIGFVFIKMDYGGVGRPVYKYHLDKGKSNRVKPYMQAADDS</sequence>
<evidence type="ECO:0000313" key="12">
    <source>
        <dbReference type="EMBL" id="TCP26015.1"/>
    </source>
</evidence>
<keyword evidence="3 10" id="KW-0597">Phosphoprotein</keyword>
<evidence type="ECO:0000256" key="8">
    <source>
        <dbReference type="ARBA" id="ARBA00023163"/>
    </source>
</evidence>
<name>A0A4R2NX71_9BACL</name>
<keyword evidence="7 9" id="KW-0010">Activator</keyword>
<dbReference type="GO" id="GO:0003700">
    <property type="term" value="F:DNA-binding transcription factor activity"/>
    <property type="evidence" value="ECO:0007669"/>
    <property type="project" value="InterPro"/>
</dbReference>
<keyword evidence="2 9" id="KW-0963">Cytoplasm</keyword>
<dbReference type="CDD" id="cd19925">
    <property type="entry name" value="REC_citrate_TCS"/>
    <property type="match status" value="1"/>
</dbReference>
<protein>
    <recommendedName>
        <fullName evidence="9">Transcriptional regulatory protein</fullName>
    </recommendedName>
</protein>
<dbReference type="RefSeq" id="WP_341539804.1">
    <property type="nucleotide sequence ID" value="NZ_SLXK01000020.1"/>
</dbReference>
<dbReference type="SMART" id="SM00448">
    <property type="entry name" value="REC"/>
    <property type="match status" value="1"/>
</dbReference>
<evidence type="ECO:0000256" key="9">
    <source>
        <dbReference type="PIRNR" id="PIRNR006171"/>
    </source>
</evidence>
<keyword evidence="4 9" id="KW-0902">Two-component regulatory system</keyword>
<dbReference type="EMBL" id="SLXK01000020">
    <property type="protein sequence ID" value="TCP26015.1"/>
    <property type="molecule type" value="Genomic_DNA"/>
</dbReference>
<feature type="domain" description="Response regulatory" evidence="11">
    <location>
        <begin position="4"/>
        <end position="120"/>
    </location>
</feature>
<dbReference type="InterPro" id="IPR024187">
    <property type="entry name" value="Sig_transdc_resp-reg_cit/mal"/>
</dbReference>
<evidence type="ECO:0000313" key="13">
    <source>
        <dbReference type="Proteomes" id="UP000295416"/>
    </source>
</evidence>
<organism evidence="12 13">
    <name type="scientific">Scopulibacillus darangshiensis</name>
    <dbReference type="NCBI Taxonomy" id="442528"/>
    <lineage>
        <taxon>Bacteria</taxon>
        <taxon>Bacillati</taxon>
        <taxon>Bacillota</taxon>
        <taxon>Bacilli</taxon>
        <taxon>Bacillales</taxon>
        <taxon>Sporolactobacillaceae</taxon>
        <taxon>Scopulibacillus</taxon>
    </lineage>
</organism>
<dbReference type="PIRSF" id="PIRSF006171">
    <property type="entry name" value="RR_citrat_malat"/>
    <property type="match status" value="1"/>
</dbReference>
<feature type="modified residue" description="4-aspartylphosphate" evidence="10">
    <location>
        <position position="55"/>
    </location>
</feature>
<accession>A0A4R2NX71</accession>
<evidence type="ECO:0000256" key="10">
    <source>
        <dbReference type="PROSITE-ProRule" id="PRU00169"/>
    </source>
</evidence>
<dbReference type="InterPro" id="IPR001789">
    <property type="entry name" value="Sig_transdc_resp-reg_receiver"/>
</dbReference>
<dbReference type="InterPro" id="IPR051271">
    <property type="entry name" value="2C-system_Tx_regulators"/>
</dbReference>
<evidence type="ECO:0000256" key="2">
    <source>
        <dbReference type="ARBA" id="ARBA00022490"/>
    </source>
</evidence>
<dbReference type="GO" id="GO:0000156">
    <property type="term" value="F:phosphorelay response regulator activity"/>
    <property type="evidence" value="ECO:0007669"/>
    <property type="project" value="TreeGrafter"/>
</dbReference>
<dbReference type="Proteomes" id="UP000295416">
    <property type="component" value="Unassembled WGS sequence"/>
</dbReference>
<keyword evidence="5 9" id="KW-0805">Transcription regulation</keyword>
<evidence type="ECO:0000256" key="3">
    <source>
        <dbReference type="ARBA" id="ARBA00022553"/>
    </source>
</evidence>
<dbReference type="GO" id="GO:0005737">
    <property type="term" value="C:cytoplasm"/>
    <property type="evidence" value="ECO:0007669"/>
    <property type="project" value="UniProtKB-SubCell"/>
</dbReference>
<evidence type="ECO:0000256" key="7">
    <source>
        <dbReference type="ARBA" id="ARBA00023159"/>
    </source>
</evidence>
<dbReference type="InterPro" id="IPR011006">
    <property type="entry name" value="CheY-like_superfamily"/>
</dbReference>
<evidence type="ECO:0000256" key="4">
    <source>
        <dbReference type="ARBA" id="ARBA00023012"/>
    </source>
</evidence>
<comment type="caution">
    <text evidence="12">The sequence shown here is derived from an EMBL/GenBank/DDBJ whole genome shotgun (WGS) entry which is preliminary data.</text>
</comment>
<dbReference type="GO" id="GO:0003677">
    <property type="term" value="F:DNA binding"/>
    <property type="evidence" value="ECO:0007669"/>
    <property type="project" value="UniProtKB-KW"/>
</dbReference>